<organism evidence="2 3">
    <name type="scientific">Actinoallomurus vinaceus</name>
    <dbReference type="NCBI Taxonomy" id="1080074"/>
    <lineage>
        <taxon>Bacteria</taxon>
        <taxon>Bacillati</taxon>
        <taxon>Actinomycetota</taxon>
        <taxon>Actinomycetes</taxon>
        <taxon>Streptosporangiales</taxon>
        <taxon>Thermomonosporaceae</taxon>
        <taxon>Actinoallomurus</taxon>
    </lineage>
</organism>
<protein>
    <recommendedName>
        <fullName evidence="4">DUF2218 domain-containing protein</fullName>
    </recommendedName>
</protein>
<comment type="caution">
    <text evidence="2">The sequence shown here is derived from an EMBL/GenBank/DDBJ whole genome shotgun (WGS) entry which is preliminary data.</text>
</comment>
<dbReference type="Pfam" id="PF09981">
    <property type="entry name" value="DUF2218"/>
    <property type="match status" value="1"/>
</dbReference>
<name>A0ABP8U8B3_9ACTN</name>
<accession>A0ABP8U8B3</accession>
<keyword evidence="1" id="KW-0812">Transmembrane</keyword>
<dbReference type="InterPro" id="IPR014543">
    <property type="entry name" value="UCP028291"/>
</dbReference>
<keyword evidence="1" id="KW-1133">Transmembrane helix</keyword>
<feature type="transmembrane region" description="Helical" evidence="1">
    <location>
        <begin position="151"/>
        <end position="172"/>
    </location>
</feature>
<gene>
    <name evidence="2" type="ORF">GCM10023196_020720</name>
</gene>
<reference evidence="3" key="1">
    <citation type="journal article" date="2019" name="Int. J. Syst. Evol. Microbiol.">
        <title>The Global Catalogue of Microorganisms (GCM) 10K type strain sequencing project: providing services to taxonomists for standard genome sequencing and annotation.</title>
        <authorList>
            <consortium name="The Broad Institute Genomics Platform"/>
            <consortium name="The Broad Institute Genome Sequencing Center for Infectious Disease"/>
            <person name="Wu L."/>
            <person name="Ma J."/>
        </authorList>
    </citation>
    <scope>NUCLEOTIDE SEQUENCE [LARGE SCALE GENOMIC DNA]</scope>
    <source>
        <strain evidence="3">JCM 17939</strain>
    </source>
</reference>
<keyword evidence="1" id="KW-0472">Membrane</keyword>
<dbReference type="Proteomes" id="UP001501442">
    <property type="component" value="Unassembled WGS sequence"/>
</dbReference>
<evidence type="ECO:0000313" key="2">
    <source>
        <dbReference type="EMBL" id="GAA4623660.1"/>
    </source>
</evidence>
<evidence type="ECO:0008006" key="4">
    <source>
        <dbReference type="Google" id="ProtNLM"/>
    </source>
</evidence>
<feature type="transmembrane region" description="Helical" evidence="1">
    <location>
        <begin position="125"/>
        <end position="145"/>
    </location>
</feature>
<dbReference type="Gene3D" id="3.30.310.50">
    <property type="entry name" value="Alpha-D-phosphohexomutase, C-terminal domain"/>
    <property type="match status" value="1"/>
</dbReference>
<keyword evidence="3" id="KW-1185">Reference proteome</keyword>
<evidence type="ECO:0000256" key="1">
    <source>
        <dbReference type="SAM" id="Phobius"/>
    </source>
</evidence>
<sequence length="199" mass="21521">MGKTGGGHRPCPHAATAALARGDLRVHAEYSDTHGVITIDPWGQATLDATDDTLTLRVDAADEEALHQIQAIVTRDLERFGRRSRISVTWPPPRTSIGDPATVDSTAEASTEAATAARRRYRNTILLTLVIVVAVAVHLGLGAAIMGKSRWAGLTIDIVLAMVAGKLVLLTLGRRVLRSRHIPHLGTHLRARTRSHRPH</sequence>
<dbReference type="EMBL" id="BAABHK010000002">
    <property type="protein sequence ID" value="GAA4623660.1"/>
    <property type="molecule type" value="Genomic_DNA"/>
</dbReference>
<evidence type="ECO:0000313" key="3">
    <source>
        <dbReference type="Proteomes" id="UP001501442"/>
    </source>
</evidence>
<proteinExistence type="predicted"/>